<dbReference type="SUPFAM" id="SSF52540">
    <property type="entry name" value="P-loop containing nucleoside triphosphate hydrolases"/>
    <property type="match status" value="1"/>
</dbReference>
<evidence type="ECO:0000256" key="2">
    <source>
        <dbReference type="ARBA" id="ARBA00022741"/>
    </source>
</evidence>
<accession>A0A7R9A7R5</accession>
<evidence type="ECO:0000256" key="3">
    <source>
        <dbReference type="SAM" id="MobiDB-lite"/>
    </source>
</evidence>
<gene>
    <name evidence="5" type="ORF">DSTB1V02_LOCUS7470</name>
</gene>
<dbReference type="EMBL" id="CAJPEV010001521">
    <property type="protein sequence ID" value="CAG0893124.1"/>
    <property type="molecule type" value="Genomic_DNA"/>
</dbReference>
<dbReference type="EMBL" id="LR901038">
    <property type="protein sequence ID" value="CAD7247645.1"/>
    <property type="molecule type" value="Genomic_DNA"/>
</dbReference>
<comment type="similarity">
    <text evidence="1">Belongs to the TRAFAC class TrmE-Era-EngA-EngB-Septin-like GTPase superfamily. AIG1/Toc34/Toc159-like paraseptin GTPase family. IAN subfamily.</text>
</comment>
<dbReference type="AlphaFoldDB" id="A0A7R9A7R5"/>
<feature type="compositionally biased region" description="Basic and acidic residues" evidence="3">
    <location>
        <begin position="390"/>
        <end position="411"/>
    </location>
</feature>
<dbReference type="PANTHER" id="PTHR32046:SF11">
    <property type="entry name" value="IMMUNE-ASSOCIATED NUCLEOTIDE-BINDING PROTEIN 10-LIKE"/>
    <property type="match status" value="1"/>
</dbReference>
<sequence>MKELSRNDEHKVARYSLNASCGPRDGFGRILLLLGASGSGKSTLVNALFNFLMGVKWEEDKRYEIDMTFAETGKGSRATQTKWVTGYTIKSPEYGIITIVDTPGFADTEGLDEDAYIPKQILNFFEVNGLTELCAIVIVVPATRARLNLAEKYAYDSCLKMFGKDATDNFYFAFTFSDCSDPVALKAVKAENISYRDYFQVNNSTLYSADMSENETNVAQLNWDMSVRGFQKLSNDLSKIKPVSLALTTEDPMEPDALDDEVAKLKRQLEMCQGFQKLVDLQKQEMELSMNHTRPNVRRNLLPKLQGKLREARLELTRVLKDLNESLHRLSERGTKSSPATVTDYIQLLVDAEHQKRRPGFRERLQVLGEAKQQAEIICRAHLLASVEVRSEQQIHPDKNERKGPADRKSYTETSEMEYQDRETHFRKSFRKAFRKSIRRSFSLGKKKKDEEDDPPATNEVHSRVHQQPQKQPRKSQRPRRKGDVLDECVIQ</sequence>
<evidence type="ECO:0000259" key="4">
    <source>
        <dbReference type="Pfam" id="PF04548"/>
    </source>
</evidence>
<dbReference type="CDD" id="cd00882">
    <property type="entry name" value="Ras_like_GTPase"/>
    <property type="match status" value="1"/>
</dbReference>
<keyword evidence="2" id="KW-0547">Nucleotide-binding</keyword>
<organism evidence="5">
    <name type="scientific">Darwinula stevensoni</name>
    <dbReference type="NCBI Taxonomy" id="69355"/>
    <lineage>
        <taxon>Eukaryota</taxon>
        <taxon>Metazoa</taxon>
        <taxon>Ecdysozoa</taxon>
        <taxon>Arthropoda</taxon>
        <taxon>Crustacea</taxon>
        <taxon>Oligostraca</taxon>
        <taxon>Ostracoda</taxon>
        <taxon>Podocopa</taxon>
        <taxon>Podocopida</taxon>
        <taxon>Darwinulocopina</taxon>
        <taxon>Darwinuloidea</taxon>
        <taxon>Darwinulidae</taxon>
        <taxon>Darwinula</taxon>
    </lineage>
</organism>
<proteinExistence type="inferred from homology"/>
<feature type="region of interest" description="Disordered" evidence="3">
    <location>
        <begin position="441"/>
        <end position="492"/>
    </location>
</feature>
<evidence type="ECO:0000256" key="1">
    <source>
        <dbReference type="ARBA" id="ARBA00008535"/>
    </source>
</evidence>
<dbReference type="InterPro" id="IPR006703">
    <property type="entry name" value="G_AIG1"/>
</dbReference>
<feature type="domain" description="AIG1-type G" evidence="4">
    <location>
        <begin position="31"/>
        <end position="182"/>
    </location>
</feature>
<reference evidence="5" key="1">
    <citation type="submission" date="2020-11" db="EMBL/GenBank/DDBJ databases">
        <authorList>
            <person name="Tran Van P."/>
        </authorList>
    </citation>
    <scope>NUCLEOTIDE SEQUENCE</scope>
</reference>
<dbReference type="InterPro" id="IPR027417">
    <property type="entry name" value="P-loop_NTPase"/>
</dbReference>
<dbReference type="Proteomes" id="UP000677054">
    <property type="component" value="Unassembled WGS sequence"/>
</dbReference>
<dbReference type="PANTHER" id="PTHR32046">
    <property type="entry name" value="G DOMAIN-CONTAINING PROTEIN"/>
    <property type="match status" value="1"/>
</dbReference>
<evidence type="ECO:0000313" key="6">
    <source>
        <dbReference type="Proteomes" id="UP000677054"/>
    </source>
</evidence>
<feature type="compositionally biased region" description="Basic residues" evidence="3">
    <location>
        <begin position="472"/>
        <end position="481"/>
    </location>
</feature>
<keyword evidence="6" id="KW-1185">Reference proteome</keyword>
<feature type="region of interest" description="Disordered" evidence="3">
    <location>
        <begin position="390"/>
        <end position="424"/>
    </location>
</feature>
<evidence type="ECO:0000313" key="5">
    <source>
        <dbReference type="EMBL" id="CAD7247645.1"/>
    </source>
</evidence>
<dbReference type="GO" id="GO:0005525">
    <property type="term" value="F:GTP binding"/>
    <property type="evidence" value="ECO:0007669"/>
    <property type="project" value="InterPro"/>
</dbReference>
<name>A0A7R9A7R5_9CRUS</name>
<dbReference type="Pfam" id="PF04548">
    <property type="entry name" value="AIG1"/>
    <property type="match status" value="1"/>
</dbReference>
<dbReference type="Gene3D" id="3.40.50.300">
    <property type="entry name" value="P-loop containing nucleotide triphosphate hydrolases"/>
    <property type="match status" value="1"/>
</dbReference>
<dbReference type="OrthoDB" id="2386367at2759"/>
<protein>
    <recommendedName>
        <fullName evidence="4">AIG1-type G domain-containing protein</fullName>
    </recommendedName>
</protein>